<dbReference type="InterPro" id="IPR001647">
    <property type="entry name" value="HTH_TetR"/>
</dbReference>
<dbReference type="Pfam" id="PF00440">
    <property type="entry name" value="TetR_N"/>
    <property type="match status" value="1"/>
</dbReference>
<sequence length="178" mass="18855">MGVAWTIVRKEGAEALTLGHLAEQSGVTKPVVYDHFGTRSGLLVALYREFDVRQTALIEQAIKENCGTLESCAKAIADGYVDCVMAQAKEIPGVAAALGTLPELEKVKRTCKTAFLKKCQAALAPFSPSGAVHFAGLQSMLGAAEALSYAAAAKDITEQQAKQELRATITDMVARQVG</sequence>
<dbReference type="GO" id="GO:0003677">
    <property type="term" value="F:DNA binding"/>
    <property type="evidence" value="ECO:0007669"/>
    <property type="project" value="UniProtKB-UniRule"/>
</dbReference>
<feature type="DNA-binding region" description="H-T-H motif" evidence="2">
    <location>
        <begin position="17"/>
        <end position="36"/>
    </location>
</feature>
<comment type="caution">
    <text evidence="4">The sequence shown here is derived from an EMBL/GenBank/DDBJ whole genome shotgun (WGS) entry which is preliminary data.</text>
</comment>
<evidence type="ECO:0000259" key="3">
    <source>
        <dbReference type="PROSITE" id="PS50977"/>
    </source>
</evidence>
<keyword evidence="5" id="KW-1185">Reference proteome</keyword>
<dbReference type="Gene3D" id="1.10.357.10">
    <property type="entry name" value="Tetracycline Repressor, domain 2"/>
    <property type="match status" value="1"/>
</dbReference>
<proteinExistence type="predicted"/>
<dbReference type="Proteomes" id="UP000319732">
    <property type="component" value="Unassembled WGS sequence"/>
</dbReference>
<gene>
    <name evidence="4" type="ORF">FKG94_07055</name>
</gene>
<dbReference type="InterPro" id="IPR009057">
    <property type="entry name" value="Homeodomain-like_sf"/>
</dbReference>
<name>A0A545TZT5_9GAMM</name>
<feature type="domain" description="HTH tetR-type" evidence="3">
    <location>
        <begin position="1"/>
        <end position="54"/>
    </location>
</feature>
<reference evidence="4 5" key="1">
    <citation type="submission" date="2019-06" db="EMBL/GenBank/DDBJ databases">
        <title>Whole genome sequence for Cellvibrionaceae sp. R142.</title>
        <authorList>
            <person name="Wang G."/>
        </authorList>
    </citation>
    <scope>NUCLEOTIDE SEQUENCE [LARGE SCALE GENOMIC DNA]</scope>
    <source>
        <strain evidence="4 5">R142</strain>
    </source>
</reference>
<dbReference type="AlphaFoldDB" id="A0A545TZT5"/>
<evidence type="ECO:0000256" key="2">
    <source>
        <dbReference type="PROSITE-ProRule" id="PRU00335"/>
    </source>
</evidence>
<dbReference type="PROSITE" id="PS50977">
    <property type="entry name" value="HTH_TETR_2"/>
    <property type="match status" value="1"/>
</dbReference>
<protein>
    <submittedName>
        <fullName evidence="4">TetR/AcrR family transcriptional regulator</fullName>
    </submittedName>
</protein>
<evidence type="ECO:0000256" key="1">
    <source>
        <dbReference type="ARBA" id="ARBA00023125"/>
    </source>
</evidence>
<dbReference type="OrthoDB" id="70491at2"/>
<dbReference type="EMBL" id="VHSG01000007">
    <property type="protein sequence ID" value="TQV82729.1"/>
    <property type="molecule type" value="Genomic_DNA"/>
</dbReference>
<evidence type="ECO:0000313" key="5">
    <source>
        <dbReference type="Proteomes" id="UP000319732"/>
    </source>
</evidence>
<accession>A0A545TZT5</accession>
<evidence type="ECO:0000313" key="4">
    <source>
        <dbReference type="EMBL" id="TQV82729.1"/>
    </source>
</evidence>
<organism evidence="4 5">
    <name type="scientific">Exilibacterium tricleocarpae</name>
    <dbReference type="NCBI Taxonomy" id="2591008"/>
    <lineage>
        <taxon>Bacteria</taxon>
        <taxon>Pseudomonadati</taxon>
        <taxon>Pseudomonadota</taxon>
        <taxon>Gammaproteobacteria</taxon>
        <taxon>Cellvibrionales</taxon>
        <taxon>Cellvibrionaceae</taxon>
        <taxon>Exilibacterium</taxon>
    </lineage>
</organism>
<dbReference type="SUPFAM" id="SSF46689">
    <property type="entry name" value="Homeodomain-like"/>
    <property type="match status" value="1"/>
</dbReference>
<keyword evidence="1 2" id="KW-0238">DNA-binding</keyword>